<keyword evidence="2" id="KW-1185">Reference proteome</keyword>
<dbReference type="PANTHER" id="PTHR37540:SF5">
    <property type="entry name" value="TRANSCRIPTION FACTOR DOMAIN-CONTAINING PROTEIN"/>
    <property type="match status" value="1"/>
</dbReference>
<evidence type="ECO:0000313" key="2">
    <source>
        <dbReference type="Proteomes" id="UP001322138"/>
    </source>
</evidence>
<protein>
    <recommendedName>
        <fullName evidence="3">Tachykinin family protein</fullName>
    </recommendedName>
</protein>
<name>A0ABR0FLD3_9PEZI</name>
<sequence>MPARKNHAPNSNTPLFIVNSSAKIDPASRKQIRSHVMQGKNRKRASQKDKPLIRSWINDCQVADYSPNSISIPPRVGNDLSHVVFITPLAPYMQELMFQFFTVIKQSAYPVETCVQPDGRQWVEYLTYDEAYLHSALFSTNAFFDWRRSAKFGNVTLQHLTTCISRLRQNLLDACLATSDSTITTVNTLAMMADLFGDYDNARKHLQGLSKIVEVRGGIKALQYNPQLQSKILRADLGLALSTGVKPLFFSEGFSWEPYLSSQPQSTSSKPTGAPAWDMSLVTDPRLLNVYLDLREFSRAANLAKQIGSKIGAAEYLETLISVQYRLLALRHEDGLSMTAEERLLSVGMLAFTTTTFLHVKGLPFKFPHLQEQARECLQNLDTKKQSGNLRLWFLFVAYISALGSHGTAENGGLLLEKGREIVEVMKGEKSELGWTDVRDILMEVVWIDWVHSEDGKEFLDKIATTIQVLWLSNHSSIFSWLSNSSKNIIRTSPRQPAHE</sequence>
<evidence type="ECO:0000313" key="1">
    <source>
        <dbReference type="EMBL" id="KAK4644526.1"/>
    </source>
</evidence>
<accession>A0ABR0FLD3</accession>
<comment type="caution">
    <text evidence="1">The sequence shown here is derived from an EMBL/GenBank/DDBJ whole genome shotgun (WGS) entry which is preliminary data.</text>
</comment>
<dbReference type="Proteomes" id="UP001322138">
    <property type="component" value="Unassembled WGS sequence"/>
</dbReference>
<dbReference type="PANTHER" id="PTHR37540">
    <property type="entry name" value="TRANSCRIPTION FACTOR (ACR-2), PUTATIVE-RELATED-RELATED"/>
    <property type="match status" value="1"/>
</dbReference>
<proteinExistence type="predicted"/>
<gene>
    <name evidence="1" type="ORF">QC761_0053610</name>
</gene>
<organism evidence="1 2">
    <name type="scientific">Podospora bellae-mahoneyi</name>
    <dbReference type="NCBI Taxonomy" id="2093777"/>
    <lineage>
        <taxon>Eukaryota</taxon>
        <taxon>Fungi</taxon>
        <taxon>Dikarya</taxon>
        <taxon>Ascomycota</taxon>
        <taxon>Pezizomycotina</taxon>
        <taxon>Sordariomycetes</taxon>
        <taxon>Sordariomycetidae</taxon>
        <taxon>Sordariales</taxon>
        <taxon>Podosporaceae</taxon>
        <taxon>Podospora</taxon>
    </lineage>
</organism>
<dbReference type="GeneID" id="87891695"/>
<reference evidence="1 2" key="1">
    <citation type="journal article" date="2023" name="bioRxiv">
        <title>High-quality genome assemblies of four members of thePodospora anserinaspecies complex.</title>
        <authorList>
            <person name="Ament-Velasquez S.L."/>
            <person name="Vogan A.A."/>
            <person name="Wallerman O."/>
            <person name="Hartmann F."/>
            <person name="Gautier V."/>
            <person name="Silar P."/>
            <person name="Giraud T."/>
            <person name="Johannesson H."/>
        </authorList>
    </citation>
    <scope>NUCLEOTIDE SEQUENCE [LARGE SCALE GENOMIC DNA]</scope>
    <source>
        <strain evidence="1 2">CBS 112042</strain>
    </source>
</reference>
<evidence type="ECO:0008006" key="3">
    <source>
        <dbReference type="Google" id="ProtNLM"/>
    </source>
</evidence>
<dbReference type="EMBL" id="JAFFGZ010000005">
    <property type="protein sequence ID" value="KAK4644526.1"/>
    <property type="molecule type" value="Genomic_DNA"/>
</dbReference>
<dbReference type="RefSeq" id="XP_062733502.1">
    <property type="nucleotide sequence ID" value="XM_062872504.1"/>
</dbReference>